<proteinExistence type="predicted"/>
<gene>
    <name evidence="1" type="ORF">QQ91_020495</name>
</gene>
<reference evidence="1" key="3">
    <citation type="submission" date="2020-02" db="EMBL/GenBank/DDBJ databases">
        <authorList>
            <person name="Sarangi A.N."/>
            <person name="Ghosh S."/>
            <person name="Mukherjee M."/>
            <person name="Tripathy S."/>
        </authorList>
    </citation>
    <scope>NUCLEOTIDE SEQUENCE</scope>
    <source>
        <strain evidence="1">BDU141951</strain>
    </source>
</reference>
<organism evidence="1">
    <name type="scientific">Lyngbya confervoides BDU141951</name>
    <dbReference type="NCBI Taxonomy" id="1574623"/>
    <lineage>
        <taxon>Bacteria</taxon>
        <taxon>Bacillati</taxon>
        <taxon>Cyanobacteriota</taxon>
        <taxon>Cyanophyceae</taxon>
        <taxon>Oscillatoriophycideae</taxon>
        <taxon>Oscillatoriales</taxon>
        <taxon>Microcoleaceae</taxon>
        <taxon>Lyngbya</taxon>
    </lineage>
</organism>
<reference evidence="1" key="2">
    <citation type="journal article" date="2015" name="Genome Announc.">
        <title>Draft Genome Sequence of Filamentous Marine Cyanobacterium Lyngbya confervoides Strain BDU141951.</title>
        <authorList>
            <person name="Chandrababunaidu M.M."/>
            <person name="Sen D."/>
            <person name="Tripathy S."/>
        </authorList>
    </citation>
    <scope>NUCLEOTIDE SEQUENCE</scope>
    <source>
        <strain evidence="1">BDU141951</strain>
    </source>
</reference>
<reference evidence="1" key="1">
    <citation type="submission" date="2014-11" db="EMBL/GenBank/DDBJ databases">
        <authorList>
            <person name="Malar M.C."/>
            <person name="Sen D."/>
            <person name="Tripathy S."/>
        </authorList>
    </citation>
    <scope>NUCLEOTIDE SEQUENCE</scope>
    <source>
        <strain evidence="1">BDU141951</strain>
    </source>
</reference>
<comment type="caution">
    <text evidence="1">The sequence shown here is derived from an EMBL/GenBank/DDBJ whole genome shotgun (WGS) entry which is preliminary data.</text>
</comment>
<protein>
    <submittedName>
        <fullName evidence="1">Uncharacterized protein</fullName>
    </submittedName>
</protein>
<dbReference type="AlphaFoldDB" id="A0A0C1UT93"/>
<sequence length="159" mass="17532">MATTAAIALCNPLGIVGLFGGPIVLAIAQGWAMRPYWPHYRWWGLATIIGGYCAIFLLVGLVLLSRWPVFVMVFVCGAIAAVPHTLVLRYYRQRGWPWWPLINAGILTVSLFWFMPDIINASIYGNSRVSWAWLAMATLTGLIGGSLKGLAVAQMLKPR</sequence>
<name>A0A0C1UT93_9CYAN</name>
<dbReference type="EMBL" id="JTHE02000003">
    <property type="protein sequence ID" value="NEV69480.1"/>
    <property type="molecule type" value="Genomic_DNA"/>
</dbReference>
<accession>A0A0C1UT93</accession>
<evidence type="ECO:0000313" key="1">
    <source>
        <dbReference type="EMBL" id="NEV69480.1"/>
    </source>
</evidence>